<dbReference type="PANTHER" id="PTHR45138">
    <property type="entry name" value="REGULATORY COMPONENTS OF SENSORY TRANSDUCTION SYSTEM"/>
    <property type="match status" value="1"/>
</dbReference>
<evidence type="ECO:0000256" key="1">
    <source>
        <dbReference type="ARBA" id="ARBA00012528"/>
    </source>
</evidence>
<gene>
    <name evidence="7" type="ORF">ACFOZ5_19430</name>
</gene>
<dbReference type="Pfam" id="PF07695">
    <property type="entry name" value="7TMR-DISM_7TM"/>
    <property type="match status" value="1"/>
</dbReference>
<dbReference type="InterPro" id="IPR029787">
    <property type="entry name" value="Nucleotide_cyclase"/>
</dbReference>
<comment type="catalytic activity">
    <reaction evidence="2">
        <text>2 GTP = 3',3'-c-di-GMP + 2 diphosphate</text>
        <dbReference type="Rhea" id="RHEA:24898"/>
        <dbReference type="ChEBI" id="CHEBI:33019"/>
        <dbReference type="ChEBI" id="CHEBI:37565"/>
        <dbReference type="ChEBI" id="CHEBI:58805"/>
        <dbReference type="EC" id="2.7.7.65"/>
    </reaction>
</comment>
<dbReference type="InterPro" id="IPR011623">
    <property type="entry name" value="7TMR_DISM_rcpt_extracell_dom1"/>
</dbReference>
<dbReference type="InterPro" id="IPR011622">
    <property type="entry name" value="7TMR_DISM_rcpt_extracell_dom2"/>
</dbReference>
<evidence type="ECO:0000313" key="8">
    <source>
        <dbReference type="Proteomes" id="UP001595798"/>
    </source>
</evidence>
<evidence type="ECO:0000256" key="5">
    <source>
        <dbReference type="SAM" id="SignalP"/>
    </source>
</evidence>
<dbReference type="Proteomes" id="UP001595798">
    <property type="component" value="Unassembled WGS sequence"/>
</dbReference>
<dbReference type="CDD" id="cd01949">
    <property type="entry name" value="GGDEF"/>
    <property type="match status" value="1"/>
</dbReference>
<reference evidence="8" key="1">
    <citation type="journal article" date="2019" name="Int. J. Syst. Evol. Microbiol.">
        <title>The Global Catalogue of Microorganisms (GCM) 10K type strain sequencing project: providing services to taxonomists for standard genome sequencing and annotation.</title>
        <authorList>
            <consortium name="The Broad Institute Genomics Platform"/>
            <consortium name="The Broad Institute Genome Sequencing Center for Infectious Disease"/>
            <person name="Wu L."/>
            <person name="Ma J."/>
        </authorList>
    </citation>
    <scope>NUCLEOTIDE SEQUENCE [LARGE SCALE GENOMIC DNA]</scope>
    <source>
        <strain evidence="8">CECT 7297</strain>
    </source>
</reference>
<dbReference type="InterPro" id="IPR050469">
    <property type="entry name" value="Diguanylate_Cyclase"/>
</dbReference>
<evidence type="ECO:0000256" key="4">
    <source>
        <dbReference type="SAM" id="Phobius"/>
    </source>
</evidence>
<feature type="region of interest" description="Disordered" evidence="3">
    <location>
        <begin position="575"/>
        <end position="604"/>
    </location>
</feature>
<feature type="domain" description="GGDEF" evidence="6">
    <location>
        <begin position="435"/>
        <end position="570"/>
    </location>
</feature>
<evidence type="ECO:0000256" key="3">
    <source>
        <dbReference type="SAM" id="MobiDB-lite"/>
    </source>
</evidence>
<keyword evidence="8" id="KW-1185">Reference proteome</keyword>
<feature type="transmembrane region" description="Helical" evidence="4">
    <location>
        <begin position="284"/>
        <end position="301"/>
    </location>
</feature>
<proteinExistence type="predicted"/>
<organism evidence="7 8">
    <name type="scientific">Marinobacter lacisalsi</name>
    <dbReference type="NCBI Taxonomy" id="475979"/>
    <lineage>
        <taxon>Bacteria</taxon>
        <taxon>Pseudomonadati</taxon>
        <taxon>Pseudomonadota</taxon>
        <taxon>Gammaproteobacteria</taxon>
        <taxon>Pseudomonadales</taxon>
        <taxon>Marinobacteraceae</taxon>
        <taxon>Marinobacter</taxon>
    </lineage>
</organism>
<dbReference type="GO" id="GO:0052621">
    <property type="term" value="F:diguanylate cyclase activity"/>
    <property type="evidence" value="ECO:0007669"/>
    <property type="project" value="UniProtKB-EC"/>
</dbReference>
<evidence type="ECO:0000313" key="7">
    <source>
        <dbReference type="EMBL" id="MFC4261198.1"/>
    </source>
</evidence>
<keyword evidence="4" id="KW-0812">Transmembrane</keyword>
<sequence length="604" mass="68338">MSIFRTALRLAILLVALPLTSQAAPELPEIEINALSDQLIRSPAEYLRTSEKTTFGQIQGGDFQPLTPASVNQGISGDTFWLRFRLSNRQGTDSVRWVLHHETSYLDNITVYFSDNDSPFQSVHLSDRKPFNERILAYRTLAFPHETTAAGHTDVYVKMAYDKADSVSLNLGLSEADHFAERSRGEYFAYGIYFGVMATLLLIALLGAALLRQMVYLHYGLFLVFSTLMWAALNGFSYQYLWPSSVFLHNEGFHILFLATSITALQFSRHFLKTRDNFPRFNRVMAALQLIMLSGIGLRLAGVYDPVLVLSFLSLAILAGLPVLGYIAWRRGQNYARWYALAWLVYGVGLLVSVLSAGTPLFNWGMDPLLFTQISAVLESVLLLVALAERLIAWERDRRQALTLARQDALTGLNNRRVFPQALEHYQARFHQTGHPVYLIMIDLDHFKELNDQYGHDAGDRVLREFGRLLRNHCRPGDTCLRYGGEEFAMLVQVPREREATRIAERIRQAFERHPTQYDGAFIQHTLTAGLAPIFSADRLVAWDDIVREADKALYLAKEQGRNKVVVFETLAKARGDEQAEPSIAGGMKSNNKEETDAYREGKT</sequence>
<feature type="transmembrane region" description="Helical" evidence="4">
    <location>
        <begin position="368"/>
        <end position="388"/>
    </location>
</feature>
<dbReference type="Pfam" id="PF07696">
    <property type="entry name" value="7TMR-DISMED2"/>
    <property type="match status" value="1"/>
</dbReference>
<feature type="chain" id="PRO_5047381657" description="diguanylate cyclase" evidence="5">
    <location>
        <begin position="24"/>
        <end position="604"/>
    </location>
</feature>
<dbReference type="InterPro" id="IPR000160">
    <property type="entry name" value="GGDEF_dom"/>
</dbReference>
<dbReference type="RefSeq" id="WP_379890510.1">
    <property type="nucleotide sequence ID" value="NZ_JBHSDI010000064.1"/>
</dbReference>
<feature type="compositionally biased region" description="Basic and acidic residues" evidence="3">
    <location>
        <begin position="591"/>
        <end position="604"/>
    </location>
</feature>
<name>A0ABV8QN11_9GAMM</name>
<keyword evidence="4" id="KW-0472">Membrane</keyword>
<dbReference type="PANTHER" id="PTHR45138:SF9">
    <property type="entry name" value="DIGUANYLATE CYCLASE DGCM-RELATED"/>
    <property type="match status" value="1"/>
</dbReference>
<keyword evidence="5" id="KW-0732">Signal</keyword>
<dbReference type="InterPro" id="IPR043128">
    <property type="entry name" value="Rev_trsase/Diguanyl_cyclase"/>
</dbReference>
<dbReference type="EMBL" id="JBHSDI010000064">
    <property type="protein sequence ID" value="MFC4261198.1"/>
    <property type="molecule type" value="Genomic_DNA"/>
</dbReference>
<dbReference type="SMART" id="SM00267">
    <property type="entry name" value="GGDEF"/>
    <property type="match status" value="1"/>
</dbReference>
<dbReference type="Gene3D" id="3.30.70.270">
    <property type="match status" value="1"/>
</dbReference>
<evidence type="ECO:0000259" key="6">
    <source>
        <dbReference type="PROSITE" id="PS50887"/>
    </source>
</evidence>
<protein>
    <recommendedName>
        <fullName evidence="1">diguanylate cyclase</fullName>
        <ecNumber evidence="1">2.7.7.65</ecNumber>
    </recommendedName>
</protein>
<keyword evidence="7" id="KW-0548">Nucleotidyltransferase</keyword>
<feature type="transmembrane region" description="Helical" evidence="4">
    <location>
        <begin position="215"/>
        <end position="233"/>
    </location>
</feature>
<feature type="transmembrane region" description="Helical" evidence="4">
    <location>
        <begin position="341"/>
        <end position="362"/>
    </location>
</feature>
<dbReference type="SUPFAM" id="SSF55073">
    <property type="entry name" value="Nucleotide cyclase"/>
    <property type="match status" value="1"/>
</dbReference>
<evidence type="ECO:0000256" key="2">
    <source>
        <dbReference type="ARBA" id="ARBA00034247"/>
    </source>
</evidence>
<feature type="transmembrane region" description="Helical" evidence="4">
    <location>
        <begin position="253"/>
        <end position="272"/>
    </location>
</feature>
<feature type="transmembrane region" description="Helical" evidence="4">
    <location>
        <begin position="187"/>
        <end position="208"/>
    </location>
</feature>
<dbReference type="Gene3D" id="2.60.40.2380">
    <property type="match status" value="1"/>
</dbReference>
<keyword evidence="7" id="KW-0808">Transferase</keyword>
<comment type="caution">
    <text evidence="7">The sequence shown here is derived from an EMBL/GenBank/DDBJ whole genome shotgun (WGS) entry which is preliminary data.</text>
</comment>
<feature type="transmembrane region" description="Helical" evidence="4">
    <location>
        <begin position="307"/>
        <end position="329"/>
    </location>
</feature>
<accession>A0ABV8QN11</accession>
<dbReference type="PROSITE" id="PS50887">
    <property type="entry name" value="GGDEF"/>
    <property type="match status" value="1"/>
</dbReference>
<keyword evidence="4" id="KW-1133">Transmembrane helix</keyword>
<dbReference type="Pfam" id="PF00990">
    <property type="entry name" value="GGDEF"/>
    <property type="match status" value="1"/>
</dbReference>
<dbReference type="NCBIfam" id="TIGR00254">
    <property type="entry name" value="GGDEF"/>
    <property type="match status" value="1"/>
</dbReference>
<dbReference type="EC" id="2.7.7.65" evidence="1"/>
<feature type="signal peptide" evidence="5">
    <location>
        <begin position="1"/>
        <end position="23"/>
    </location>
</feature>